<dbReference type="GO" id="GO:0008237">
    <property type="term" value="F:metallopeptidase activity"/>
    <property type="evidence" value="ECO:0007669"/>
    <property type="project" value="InterPro"/>
</dbReference>
<dbReference type="SUPFAM" id="SSF55486">
    <property type="entry name" value="Metalloproteases ('zincins'), catalytic domain"/>
    <property type="match status" value="1"/>
</dbReference>
<feature type="domain" description="DUF3152" evidence="3">
    <location>
        <begin position="70"/>
        <end position="230"/>
    </location>
</feature>
<feature type="chain" id="PRO_5044735196" evidence="2">
    <location>
        <begin position="28"/>
        <end position="253"/>
    </location>
</feature>
<evidence type="ECO:0000256" key="1">
    <source>
        <dbReference type="SAM" id="MobiDB-lite"/>
    </source>
</evidence>
<evidence type="ECO:0000313" key="4">
    <source>
        <dbReference type="EMBL" id="EKA61968.1"/>
    </source>
</evidence>
<dbReference type="EMBL" id="ALWX01000016">
    <property type="protein sequence ID" value="EKA61968.1"/>
    <property type="molecule type" value="Genomic_DNA"/>
</dbReference>
<dbReference type="Gene3D" id="3.40.390.10">
    <property type="entry name" value="Collagenase (Catalytic Domain)"/>
    <property type="match status" value="1"/>
</dbReference>
<dbReference type="EMBL" id="PIPF01000010">
    <property type="protein sequence ID" value="RWU82601.1"/>
    <property type="molecule type" value="Genomic_DNA"/>
</dbReference>
<feature type="compositionally biased region" description="Low complexity" evidence="1">
    <location>
        <begin position="34"/>
        <end position="63"/>
    </location>
</feature>
<reference evidence="4 6" key="2">
    <citation type="journal article" date="2012" name="J. Bacteriol.">
        <title>Genome Sequence of Janibacter hoylei MTCC8307, Isolated from the Stratospheric Air.</title>
        <authorList>
            <person name="Pawar S.P."/>
            <person name="Dhotre D.P."/>
            <person name="Shetty S.A."/>
            <person name="Chowdhury S.P."/>
            <person name="Chaudhari B.L."/>
            <person name="Shouche Y.S."/>
        </authorList>
    </citation>
    <scope>NUCLEOTIDE SEQUENCE [LARGE SCALE GENOMIC DNA]</scope>
    <source>
        <strain evidence="4 6">PVAS-1</strain>
    </source>
</reference>
<evidence type="ECO:0000256" key="2">
    <source>
        <dbReference type="SAM" id="SignalP"/>
    </source>
</evidence>
<feature type="region of interest" description="Disordered" evidence="1">
    <location>
        <begin position="30"/>
        <end position="87"/>
    </location>
</feature>
<dbReference type="Proteomes" id="UP000288711">
    <property type="component" value="Unassembled WGS sequence"/>
</dbReference>
<evidence type="ECO:0000259" key="3">
    <source>
        <dbReference type="Pfam" id="PF11350"/>
    </source>
</evidence>
<reference evidence="5 7" key="1">
    <citation type="journal article" date="2009" name="Int. J. Syst. Evol. Microbiol.">
        <title>Janibacter hoylei sp. nov., Bacillus isronensis sp. nov. and Bacillus aryabhattai sp. nov., isolated from cryotubes used for collecting air from the upper atmosphere.</title>
        <authorList>
            <person name="Shivaji S."/>
            <person name="Chaturvedi P."/>
            <person name="Begum Z."/>
            <person name="Pindi P.K."/>
            <person name="Manorama R."/>
            <person name="Padmanaban D.A."/>
            <person name="Shouche Y.S."/>
            <person name="Pawar S."/>
            <person name="Vaishampayan P."/>
            <person name="Dutt C.B."/>
            <person name="Datta G.N."/>
            <person name="Manchanda R.K."/>
            <person name="Rao U.R."/>
            <person name="Bhargava P.M."/>
            <person name="Narlikar J.V."/>
        </authorList>
    </citation>
    <scope>NUCLEOTIDE SEQUENCE [LARGE SCALE GENOMIC DNA]</scope>
    <source>
        <strain evidence="5 7">PVAS-1</strain>
    </source>
</reference>
<gene>
    <name evidence="4" type="ORF">B277_04392</name>
    <name evidence="5" type="ORF">CWN80_10540</name>
</gene>
<dbReference type="PATRIC" id="fig|1210046.3.peg.852"/>
<dbReference type="Proteomes" id="UP000004474">
    <property type="component" value="Unassembled WGS sequence"/>
</dbReference>
<keyword evidence="7" id="KW-1185">Reference proteome</keyword>
<keyword evidence="2" id="KW-0732">Signal</keyword>
<protein>
    <submittedName>
        <fullName evidence="5">DUF3152 domain-containing protein</fullName>
    </submittedName>
</protein>
<evidence type="ECO:0000313" key="5">
    <source>
        <dbReference type="EMBL" id="RWU82601.1"/>
    </source>
</evidence>
<proteinExistence type="predicted"/>
<dbReference type="Pfam" id="PF11350">
    <property type="entry name" value="DUF3152"/>
    <property type="match status" value="1"/>
</dbReference>
<comment type="caution">
    <text evidence="4">The sequence shown here is derived from an EMBL/GenBank/DDBJ whole genome shotgun (WGS) entry which is preliminary data.</text>
</comment>
<dbReference type="AlphaFoldDB" id="K1ERZ1"/>
<dbReference type="InterPro" id="IPR022603">
    <property type="entry name" value="DUF3152"/>
</dbReference>
<dbReference type="InterPro" id="IPR024079">
    <property type="entry name" value="MetalloPept_cat_dom_sf"/>
</dbReference>
<accession>K1ERZ1</accession>
<evidence type="ECO:0000313" key="7">
    <source>
        <dbReference type="Proteomes" id="UP000288711"/>
    </source>
</evidence>
<sequence>MSLRRRRVAAAALAALTVCVVVVGVRAAHGDGEPTTQVSPVSTSTTTATTTAAPSPTTSARPTLPDYRSTGDFSRSPTGTPVRGRSTGQLVTYRVEVERGSGVTTSEFAATIDRTLRHERGWTRGGHWRFQRIVRHEPDVTIRLATPRTVDRACGAAGADTDGYTSCRAGSVIWLNLDRWYIGVPHVPNLHTYRAYLINHEVGHALGRGHERCPGRGRPAPVMVQQTLVLGGCIPNAWPRTPGGRPITGPPAE</sequence>
<dbReference type="RefSeq" id="WP_007925513.1">
    <property type="nucleotide sequence ID" value="NZ_ALWX01000016.1"/>
</dbReference>
<dbReference type="STRING" id="1210046.B277_04392"/>
<organism evidence="4 6">
    <name type="scientific">Janibacter hoylei PVAS-1</name>
    <dbReference type="NCBI Taxonomy" id="1210046"/>
    <lineage>
        <taxon>Bacteria</taxon>
        <taxon>Bacillati</taxon>
        <taxon>Actinomycetota</taxon>
        <taxon>Actinomycetes</taxon>
        <taxon>Micrococcales</taxon>
        <taxon>Intrasporangiaceae</taxon>
        <taxon>Janibacter</taxon>
    </lineage>
</organism>
<evidence type="ECO:0000313" key="6">
    <source>
        <dbReference type="Proteomes" id="UP000004474"/>
    </source>
</evidence>
<feature type="signal peptide" evidence="2">
    <location>
        <begin position="1"/>
        <end position="27"/>
    </location>
</feature>
<reference evidence="5" key="3">
    <citation type="submission" date="2017-11" db="EMBL/GenBank/DDBJ databases">
        <authorList>
            <person name="Seuylemezian A."/>
            <person name="Cooper K."/>
            <person name="Vaishampayan P."/>
        </authorList>
    </citation>
    <scope>NUCLEOTIDE SEQUENCE</scope>
    <source>
        <strain evidence="5">PVAS-1</strain>
    </source>
</reference>
<dbReference type="OrthoDB" id="9779865at2"/>
<dbReference type="eggNOG" id="COG5479">
    <property type="taxonomic scope" value="Bacteria"/>
</dbReference>
<name>K1ERZ1_9MICO</name>